<dbReference type="RefSeq" id="WP_131851744.1">
    <property type="nucleotide sequence ID" value="NZ_SKFH01000010.1"/>
</dbReference>
<proteinExistence type="predicted"/>
<dbReference type="PANTHER" id="PTHR31901">
    <property type="entry name" value="GH3 DOMAIN-CONTAINING PROTEIN"/>
    <property type="match status" value="1"/>
</dbReference>
<dbReference type="Pfam" id="PF23571">
    <property type="entry name" value="GH3_M"/>
    <property type="match status" value="1"/>
</dbReference>
<keyword evidence="3" id="KW-1185">Reference proteome</keyword>
<dbReference type="GO" id="GO:0016881">
    <property type="term" value="F:acid-amino acid ligase activity"/>
    <property type="evidence" value="ECO:0007669"/>
    <property type="project" value="TreeGrafter"/>
</dbReference>
<organism evidence="2 3">
    <name type="scientific">Flaviaesturariibacter aridisoli</name>
    <dbReference type="NCBI Taxonomy" id="2545761"/>
    <lineage>
        <taxon>Bacteria</taxon>
        <taxon>Pseudomonadati</taxon>
        <taxon>Bacteroidota</taxon>
        <taxon>Chitinophagia</taxon>
        <taxon>Chitinophagales</taxon>
        <taxon>Chitinophagaceae</taxon>
        <taxon>Flaviaestuariibacter</taxon>
    </lineage>
</organism>
<dbReference type="Pfam" id="PF03321">
    <property type="entry name" value="GH3"/>
    <property type="match status" value="1"/>
</dbReference>
<feature type="domain" description="GH3 middle" evidence="1">
    <location>
        <begin position="298"/>
        <end position="363"/>
    </location>
</feature>
<gene>
    <name evidence="2" type="ORF">E0486_08560</name>
</gene>
<reference evidence="2 3" key="1">
    <citation type="submission" date="2019-03" db="EMBL/GenBank/DDBJ databases">
        <authorList>
            <person name="Kim M.K.M."/>
        </authorList>
    </citation>
    <scope>NUCLEOTIDE SEQUENCE [LARGE SCALE GENOMIC DNA]</scope>
    <source>
        <strain evidence="2 3">17J68-15</strain>
    </source>
</reference>
<evidence type="ECO:0000313" key="2">
    <source>
        <dbReference type="EMBL" id="TCZ72821.1"/>
    </source>
</evidence>
<evidence type="ECO:0000259" key="1">
    <source>
        <dbReference type="Pfam" id="PF23571"/>
    </source>
</evidence>
<comment type="caution">
    <text evidence="2">The sequence shown here is derived from an EMBL/GenBank/DDBJ whole genome shotgun (WGS) entry which is preliminary data.</text>
</comment>
<dbReference type="OrthoDB" id="5678283at2"/>
<dbReference type="PANTHER" id="PTHR31901:SF9">
    <property type="entry name" value="GH3 DOMAIN-CONTAINING PROTEIN"/>
    <property type="match status" value="1"/>
</dbReference>
<dbReference type="Proteomes" id="UP000295164">
    <property type="component" value="Unassembled WGS sequence"/>
</dbReference>
<dbReference type="AlphaFoldDB" id="A0A4R4E4B4"/>
<dbReference type="InterPro" id="IPR004993">
    <property type="entry name" value="GH3"/>
</dbReference>
<sequence length="513" mass="58871">MARIIELKLPKALAAALRIPQNDPRRQQLRVLKKLLRKARFTEFGQRYRFDEILLSKHAGKKFQDIVPVHDYNKIYEDWWKKTLDGVPDVAWPGKIKFYALSSGTSESASKYIPVTREMLRSNRVNYLRQWISLMSYEGLPRNAVTKGFLMLGGATDLQKGAAGWYAGDLSGILAKNKPFWFQNFYKPGGRIAKIKDWNEKLHEIVEHAREWDIGYIVGVPAWCQMCMEMIVEHYGVKTIHDIWPNLGFFVHGGVAFEPYKKGFEKLLGKPIVYIENYLSSEGFIGYKARQDALGMQLILNNNIFMEFVPFNDTNFDADGKMVEKPEALMIHEVEEGKEYALLMSTNAGAWRYLIGDTLRFVNKERAEVVITGRTKHFLSLVGEHLSVENMNRAIQLVSEELNISIPEYSVVGFPYEGFFAHKWYIACDAPIDQGLLAEKIDGYLCGLNDDYAVERGSALKAIFLEKLPERAFLDFMESKGKLGSQHKFPRVLKGKMLEDWNQFLDKMKGKMG</sequence>
<dbReference type="InterPro" id="IPR055377">
    <property type="entry name" value="GH3_M"/>
</dbReference>
<name>A0A4R4E4B4_9BACT</name>
<protein>
    <submittedName>
        <fullName evidence="2">GH3 auxin-responsive promoter</fullName>
    </submittedName>
</protein>
<dbReference type="GO" id="GO:0005737">
    <property type="term" value="C:cytoplasm"/>
    <property type="evidence" value="ECO:0007669"/>
    <property type="project" value="TreeGrafter"/>
</dbReference>
<accession>A0A4R4E4B4</accession>
<evidence type="ECO:0000313" key="3">
    <source>
        <dbReference type="Proteomes" id="UP000295164"/>
    </source>
</evidence>
<dbReference type="EMBL" id="SKFH01000010">
    <property type="protein sequence ID" value="TCZ72821.1"/>
    <property type="molecule type" value="Genomic_DNA"/>
</dbReference>